<proteinExistence type="predicted"/>
<accession>A0A9X2BML0</accession>
<gene>
    <name evidence="4" type="ORF">KP803_17400</name>
</gene>
<keyword evidence="1" id="KW-0808">Transferase</keyword>
<dbReference type="SUPFAM" id="SSF55729">
    <property type="entry name" value="Acyl-CoA N-acyltransferases (Nat)"/>
    <property type="match status" value="1"/>
</dbReference>
<dbReference type="InterPro" id="IPR050832">
    <property type="entry name" value="Bact_Acetyltransf"/>
</dbReference>
<evidence type="ECO:0000313" key="5">
    <source>
        <dbReference type="Proteomes" id="UP001139559"/>
    </source>
</evidence>
<dbReference type="InterPro" id="IPR000182">
    <property type="entry name" value="GNAT_dom"/>
</dbReference>
<dbReference type="GO" id="GO:0016747">
    <property type="term" value="F:acyltransferase activity, transferring groups other than amino-acyl groups"/>
    <property type="evidence" value="ECO:0007669"/>
    <property type="project" value="InterPro"/>
</dbReference>
<feature type="domain" description="N-acetyltransferase" evidence="3">
    <location>
        <begin position="3"/>
        <end position="151"/>
    </location>
</feature>
<dbReference type="Pfam" id="PF00583">
    <property type="entry name" value="Acetyltransf_1"/>
    <property type="match status" value="1"/>
</dbReference>
<evidence type="ECO:0000256" key="2">
    <source>
        <dbReference type="ARBA" id="ARBA00023315"/>
    </source>
</evidence>
<dbReference type="RefSeq" id="WP_248010135.1">
    <property type="nucleotide sequence ID" value="NZ_JAJHVV010000011.1"/>
</dbReference>
<dbReference type="PROSITE" id="PS51186">
    <property type="entry name" value="GNAT"/>
    <property type="match status" value="1"/>
</dbReference>
<dbReference type="Gene3D" id="3.40.630.30">
    <property type="match status" value="1"/>
</dbReference>
<dbReference type="CDD" id="cd04301">
    <property type="entry name" value="NAT_SF"/>
    <property type="match status" value="1"/>
</dbReference>
<evidence type="ECO:0000256" key="1">
    <source>
        <dbReference type="ARBA" id="ARBA00022679"/>
    </source>
</evidence>
<reference evidence="4" key="1">
    <citation type="submission" date="2021-11" db="EMBL/GenBank/DDBJ databases">
        <title>Vibrio ZSDE26 sp. nov. and Vibrio ZSDZ34 sp. nov., isolated from coastal seawater in Qingdao.</title>
        <authorList>
            <person name="Zhang P."/>
        </authorList>
    </citation>
    <scope>NUCLEOTIDE SEQUENCE</scope>
    <source>
        <strain evidence="4">ZSDE26</strain>
    </source>
</reference>
<evidence type="ECO:0000259" key="3">
    <source>
        <dbReference type="PROSITE" id="PS51186"/>
    </source>
</evidence>
<dbReference type="PANTHER" id="PTHR43877">
    <property type="entry name" value="AMINOALKYLPHOSPHONATE N-ACETYLTRANSFERASE-RELATED-RELATED"/>
    <property type="match status" value="1"/>
</dbReference>
<dbReference type="InterPro" id="IPR016181">
    <property type="entry name" value="Acyl_CoA_acyltransferase"/>
</dbReference>
<keyword evidence="2" id="KW-0012">Acyltransferase</keyword>
<dbReference type="EMBL" id="JAJHVV010000011">
    <property type="protein sequence ID" value="MCK6265058.1"/>
    <property type="molecule type" value="Genomic_DNA"/>
</dbReference>
<dbReference type="AlphaFoldDB" id="A0A9X2BML0"/>
<name>A0A9X2BML0_9VIBR</name>
<protein>
    <submittedName>
        <fullName evidence="4">GNAT family N-acetyltransferase</fullName>
    </submittedName>
</protein>
<comment type="caution">
    <text evidence="4">The sequence shown here is derived from an EMBL/GenBank/DDBJ whole genome shotgun (WGS) entry which is preliminary data.</text>
</comment>
<organism evidence="4 5">
    <name type="scientific">Vibrio amylolyticus</name>
    <dbReference type="NCBI Taxonomy" id="2847292"/>
    <lineage>
        <taxon>Bacteria</taxon>
        <taxon>Pseudomonadati</taxon>
        <taxon>Pseudomonadota</taxon>
        <taxon>Gammaproteobacteria</taxon>
        <taxon>Vibrionales</taxon>
        <taxon>Vibrionaceae</taxon>
        <taxon>Vibrio</taxon>
    </lineage>
</organism>
<dbReference type="PANTHER" id="PTHR43877:SF5">
    <property type="entry name" value="BLL8307 PROTEIN"/>
    <property type="match status" value="1"/>
</dbReference>
<sequence length="151" mass="17032">MDIKIDNLEDGGVLRLLEEHLADMYATSPPESVHALDVEALKSSEITFFSAWNGERLMGCVAIKQLDSKHVELKSMRTANEARQLGVASQLLQHVIDVSVQEGYQRMSLETGSDDYFLAARNLYEKFGFRSCGPFSVYELDPHSQFMNKNL</sequence>
<dbReference type="Proteomes" id="UP001139559">
    <property type="component" value="Unassembled WGS sequence"/>
</dbReference>
<evidence type="ECO:0000313" key="4">
    <source>
        <dbReference type="EMBL" id="MCK6265058.1"/>
    </source>
</evidence>
<keyword evidence="5" id="KW-1185">Reference proteome</keyword>